<accession>A0ACC6P401</accession>
<sequence length="91" mass="9876">MNPTPISYLPSGEREALLREGGMNLVYLAESQEAGRAGDEDSAWAWLCFAELTAQSLLGLKRRAGAQFIREKGLNTASADTAFGEGWLDRA</sequence>
<dbReference type="EMBL" id="JAWDIE010000017">
    <property type="protein sequence ID" value="MEJ7138930.1"/>
    <property type="molecule type" value="Genomic_DNA"/>
</dbReference>
<evidence type="ECO:0000313" key="1">
    <source>
        <dbReference type="EMBL" id="MEJ7138930.1"/>
    </source>
</evidence>
<keyword evidence="2" id="KW-1185">Reference proteome</keyword>
<comment type="caution">
    <text evidence="1">The sequence shown here is derived from an EMBL/GenBank/DDBJ whole genome shotgun (WGS) entry which is preliminary data.</text>
</comment>
<protein>
    <submittedName>
        <fullName evidence="1">Uncharacterized protein</fullName>
    </submittedName>
</protein>
<proteinExistence type="predicted"/>
<name>A0ACC6P401_9BURK</name>
<gene>
    <name evidence="1" type="ORF">RV045_10900</name>
</gene>
<reference evidence="1" key="1">
    <citation type="submission" date="2023-10" db="EMBL/GenBank/DDBJ databases">
        <title>Amphibacter perezi, gen. nov., sp. nov. a novel taxa of the family Comamonadaceae, class Betaproteobacteria isolated from the skin microbiota of Pelophylax perezi from different populations.</title>
        <authorList>
            <person name="Costa S."/>
            <person name="Proenca D.N."/>
            <person name="Lopes I."/>
            <person name="Morais P.V."/>
        </authorList>
    </citation>
    <scope>NUCLEOTIDE SEQUENCE</scope>
    <source>
        <strain evidence="1">SL12-8</strain>
    </source>
</reference>
<evidence type="ECO:0000313" key="2">
    <source>
        <dbReference type="Proteomes" id="UP001364695"/>
    </source>
</evidence>
<organism evidence="1 2">
    <name type="scientific">Amphibiibacter pelophylacis</name>
    <dbReference type="NCBI Taxonomy" id="1799477"/>
    <lineage>
        <taxon>Bacteria</taxon>
        <taxon>Pseudomonadati</taxon>
        <taxon>Pseudomonadota</taxon>
        <taxon>Betaproteobacteria</taxon>
        <taxon>Burkholderiales</taxon>
        <taxon>Sphaerotilaceae</taxon>
        <taxon>Amphibiibacter</taxon>
    </lineage>
</organism>
<dbReference type="Proteomes" id="UP001364695">
    <property type="component" value="Unassembled WGS sequence"/>
</dbReference>